<keyword evidence="1" id="KW-0732">Signal</keyword>
<reference evidence="3" key="1">
    <citation type="submission" date="2016-03" db="EMBL/GenBank/DDBJ databases">
        <authorList>
            <person name="Ploux O."/>
        </authorList>
    </citation>
    <scope>NUCLEOTIDE SEQUENCE [LARGE SCALE GENOMIC DNA]</scope>
    <source>
        <strain evidence="3">UK7</strain>
    </source>
</reference>
<organism evidence="2 3">
    <name type="scientific">Rhynchosporium graminicola</name>
    <dbReference type="NCBI Taxonomy" id="2792576"/>
    <lineage>
        <taxon>Eukaryota</taxon>
        <taxon>Fungi</taxon>
        <taxon>Dikarya</taxon>
        <taxon>Ascomycota</taxon>
        <taxon>Pezizomycotina</taxon>
        <taxon>Leotiomycetes</taxon>
        <taxon>Helotiales</taxon>
        <taxon>Ploettnerulaceae</taxon>
        <taxon>Rhynchosporium</taxon>
    </lineage>
</organism>
<protein>
    <recommendedName>
        <fullName evidence="4">PhoD-like phosphatase metallophosphatase domain-containing protein</fullName>
    </recommendedName>
</protein>
<accession>A0A1E1K0F0</accession>
<dbReference type="InterPro" id="IPR014710">
    <property type="entry name" value="RmlC-like_jellyroll"/>
</dbReference>
<evidence type="ECO:0000256" key="1">
    <source>
        <dbReference type="SAM" id="SignalP"/>
    </source>
</evidence>
<keyword evidence="3" id="KW-1185">Reference proteome</keyword>
<dbReference type="PANTHER" id="PTHR43346:SF1">
    <property type="entry name" value="QUERCETIN 2,3-DIOXYGENASE-RELATED"/>
    <property type="match status" value="1"/>
</dbReference>
<evidence type="ECO:0000313" key="3">
    <source>
        <dbReference type="Proteomes" id="UP000178129"/>
    </source>
</evidence>
<feature type="signal peptide" evidence="1">
    <location>
        <begin position="1"/>
        <end position="18"/>
    </location>
</feature>
<dbReference type="InParanoid" id="A0A1E1K0F0"/>
<comment type="caution">
    <text evidence="2">The sequence shown here is derived from an EMBL/GenBank/DDBJ whole genome shotgun (WGS) entry which is preliminary data.</text>
</comment>
<dbReference type="AlphaFoldDB" id="A0A1E1K0F0"/>
<dbReference type="PANTHER" id="PTHR43346">
    <property type="entry name" value="LIGAND BINDING DOMAIN PROTEIN, PUTATIVE (AFU_ORTHOLOGUE AFUA_6G14370)-RELATED"/>
    <property type="match status" value="1"/>
</dbReference>
<feature type="chain" id="PRO_5009445442" description="PhoD-like phosphatase metallophosphatase domain-containing protein" evidence="1">
    <location>
        <begin position="19"/>
        <end position="139"/>
    </location>
</feature>
<evidence type="ECO:0008006" key="4">
    <source>
        <dbReference type="Google" id="ProtNLM"/>
    </source>
</evidence>
<name>A0A1E1K0F0_9HELO</name>
<sequence length="139" mass="15721">MLPKMLLIGAAIGHLVVAQTSKESSIWVTEVPTYVRPYAIQHYYAQAHIIGQRIYRFPVSGPSSDYAFALTSTNAPGSPDLGVFPQHKTPYENFLNFRDRFQLWTEKYGIEETRILMSGDYGAIPENTTRYYSDNGSGY</sequence>
<dbReference type="InterPro" id="IPR052538">
    <property type="entry name" value="Flavonoid_dioxygenase-like"/>
</dbReference>
<dbReference type="EMBL" id="FJUW01000004">
    <property type="protein sequence ID" value="CZS91607.1"/>
    <property type="molecule type" value="Genomic_DNA"/>
</dbReference>
<dbReference type="Proteomes" id="UP000178129">
    <property type="component" value="Unassembled WGS sequence"/>
</dbReference>
<gene>
    <name evidence="2" type="ORF">RCO7_07007</name>
</gene>
<proteinExistence type="predicted"/>
<dbReference type="STRING" id="914237.A0A1E1K0F0"/>
<dbReference type="Gene3D" id="2.60.120.10">
    <property type="entry name" value="Jelly Rolls"/>
    <property type="match status" value="1"/>
</dbReference>
<evidence type="ECO:0000313" key="2">
    <source>
        <dbReference type="EMBL" id="CZS91607.1"/>
    </source>
</evidence>